<feature type="region of interest" description="Disordered" evidence="1">
    <location>
        <begin position="9"/>
        <end position="29"/>
    </location>
</feature>
<gene>
    <name evidence="2" type="ORF">AVEN_138789_1</name>
</gene>
<evidence type="ECO:0000313" key="2">
    <source>
        <dbReference type="EMBL" id="GBN21438.1"/>
    </source>
</evidence>
<dbReference type="Proteomes" id="UP000499080">
    <property type="component" value="Unassembled WGS sequence"/>
</dbReference>
<organism evidence="2 3">
    <name type="scientific">Araneus ventricosus</name>
    <name type="common">Orbweaver spider</name>
    <name type="synonym">Epeira ventricosa</name>
    <dbReference type="NCBI Taxonomy" id="182803"/>
    <lineage>
        <taxon>Eukaryota</taxon>
        <taxon>Metazoa</taxon>
        <taxon>Ecdysozoa</taxon>
        <taxon>Arthropoda</taxon>
        <taxon>Chelicerata</taxon>
        <taxon>Arachnida</taxon>
        <taxon>Araneae</taxon>
        <taxon>Araneomorphae</taxon>
        <taxon>Entelegynae</taxon>
        <taxon>Araneoidea</taxon>
        <taxon>Araneidae</taxon>
        <taxon>Araneus</taxon>
    </lineage>
</organism>
<evidence type="ECO:0000256" key="1">
    <source>
        <dbReference type="SAM" id="MobiDB-lite"/>
    </source>
</evidence>
<accession>A0A4Y2M310</accession>
<proteinExistence type="predicted"/>
<reference evidence="2 3" key="1">
    <citation type="journal article" date="2019" name="Sci. Rep.">
        <title>Orb-weaving spider Araneus ventricosus genome elucidates the spidroin gene catalogue.</title>
        <authorList>
            <person name="Kono N."/>
            <person name="Nakamura H."/>
            <person name="Ohtoshi R."/>
            <person name="Moran D.A.P."/>
            <person name="Shinohara A."/>
            <person name="Yoshida Y."/>
            <person name="Fujiwara M."/>
            <person name="Mori M."/>
            <person name="Tomita M."/>
            <person name="Arakawa K."/>
        </authorList>
    </citation>
    <scope>NUCLEOTIDE SEQUENCE [LARGE SCALE GENOMIC DNA]</scope>
</reference>
<dbReference type="EMBL" id="BGPR01006733">
    <property type="protein sequence ID" value="GBN21438.1"/>
    <property type="molecule type" value="Genomic_DNA"/>
</dbReference>
<comment type="caution">
    <text evidence="2">The sequence shown here is derived from an EMBL/GenBank/DDBJ whole genome shotgun (WGS) entry which is preliminary data.</text>
</comment>
<sequence length="102" mass="11466">MRAILNRAHMTMATPGPASPSPNFRATPAGGHMSPTDLTRPAYTVVFRWNRVLSLEFQSQTSGCFHQASAAPIIYLKKCNLSINVLDIAPNRRLELRRRFKK</sequence>
<evidence type="ECO:0000313" key="3">
    <source>
        <dbReference type="Proteomes" id="UP000499080"/>
    </source>
</evidence>
<dbReference type="AlphaFoldDB" id="A0A4Y2M310"/>
<name>A0A4Y2M310_ARAVE</name>
<protein>
    <submittedName>
        <fullName evidence="2">Uncharacterized protein</fullName>
    </submittedName>
</protein>
<keyword evidence="3" id="KW-1185">Reference proteome</keyword>